<dbReference type="EMBL" id="AP006618">
    <property type="protein sequence ID" value="BAD56335.1"/>
    <property type="molecule type" value="Genomic_DNA"/>
</dbReference>
<dbReference type="OrthoDB" id="4775608at2"/>
<dbReference type="HOGENOM" id="CLU_2168332_0_0_11"/>
<dbReference type="Proteomes" id="UP000006820">
    <property type="component" value="Chromosome"/>
</dbReference>
<gene>
    <name evidence="1" type="ordered locus">NFA_14900</name>
</gene>
<dbReference type="KEGG" id="nfa:NFA_14900"/>
<evidence type="ECO:0000313" key="2">
    <source>
        <dbReference type="Proteomes" id="UP000006820"/>
    </source>
</evidence>
<reference evidence="1 2" key="1">
    <citation type="journal article" date="2004" name="Proc. Natl. Acad. Sci. U.S.A.">
        <title>The complete genomic sequence of Nocardia farcinica IFM 10152.</title>
        <authorList>
            <person name="Ishikawa J."/>
            <person name="Yamashita A."/>
            <person name="Mikami Y."/>
            <person name="Hoshino Y."/>
            <person name="Kurita H."/>
            <person name="Hotta K."/>
            <person name="Shiba T."/>
            <person name="Hattori M."/>
        </authorList>
    </citation>
    <scope>NUCLEOTIDE SEQUENCE [LARGE SCALE GENOMIC DNA]</scope>
    <source>
        <strain evidence="1 2">IFM 10152</strain>
    </source>
</reference>
<accession>Q5YZQ6</accession>
<protein>
    <submittedName>
        <fullName evidence="1">Uncharacterized protein</fullName>
    </submittedName>
</protein>
<proteinExistence type="predicted"/>
<keyword evidence="2" id="KW-1185">Reference proteome</keyword>
<name>Q5YZQ6_NOCFA</name>
<organism evidence="1 2">
    <name type="scientific">Nocardia farcinica (strain IFM 10152)</name>
    <dbReference type="NCBI Taxonomy" id="247156"/>
    <lineage>
        <taxon>Bacteria</taxon>
        <taxon>Bacillati</taxon>
        <taxon>Actinomycetota</taxon>
        <taxon>Actinomycetes</taxon>
        <taxon>Mycobacteriales</taxon>
        <taxon>Nocardiaceae</taxon>
        <taxon>Nocardia</taxon>
    </lineage>
</organism>
<dbReference type="STRING" id="247156.NFA_14900"/>
<dbReference type="RefSeq" id="WP_011208020.1">
    <property type="nucleotide sequence ID" value="NC_006361.1"/>
</dbReference>
<dbReference type="AlphaFoldDB" id="Q5YZQ6"/>
<evidence type="ECO:0000313" key="1">
    <source>
        <dbReference type="EMBL" id="BAD56335.1"/>
    </source>
</evidence>
<dbReference type="GeneID" id="61132298"/>
<sequence>MITFRQCRTGVASPPTGREIEARYRCIDARHEPVTYNPVHDKTWCLCGRVIRDGDHSRWPTRYEYAETDAARTDLVGREARAYLREVHGEPEPPAVPTAYGEQFVLEVAL</sequence>